<dbReference type="EMBL" id="CP067977">
    <property type="protein sequence ID" value="QQQ18737.1"/>
    <property type="molecule type" value="Genomic_DNA"/>
</dbReference>
<keyword evidence="2" id="KW-0963">Cytoplasm</keyword>
<feature type="domain" description="PhoU" evidence="4">
    <location>
        <begin position="20"/>
        <end position="107"/>
    </location>
</feature>
<comment type="subunit">
    <text evidence="2">Homodimer.</text>
</comment>
<dbReference type="PANTHER" id="PTHR42930">
    <property type="entry name" value="PHOSPHATE-SPECIFIC TRANSPORT SYSTEM ACCESSORY PROTEIN PHOU"/>
    <property type="match status" value="1"/>
</dbReference>
<comment type="function">
    <text evidence="2">Plays a role in the regulation of phosphate uptake.</text>
</comment>
<reference evidence="5 6" key="1">
    <citation type="submission" date="2021-01" db="EMBL/GenBank/DDBJ databases">
        <title>Brevundimonas vitis sp. nov., an bacterium isolated from grape (Vitis vinifera).</title>
        <authorList>
            <person name="Jiang L."/>
            <person name="Lee J."/>
        </authorList>
    </citation>
    <scope>NUCLEOTIDE SEQUENCE [LARGE SCALE GENOMIC DNA]</scope>
    <source>
        <strain evidence="5 6">GRTSA-9</strain>
    </source>
</reference>
<evidence type="ECO:0000256" key="1">
    <source>
        <dbReference type="ARBA" id="ARBA00008107"/>
    </source>
</evidence>
<proteinExistence type="inferred from homology"/>
<dbReference type="InterPro" id="IPR038078">
    <property type="entry name" value="PhoU-like_sf"/>
</dbReference>
<dbReference type="NCBIfam" id="TIGR02135">
    <property type="entry name" value="phoU_full"/>
    <property type="match status" value="1"/>
</dbReference>
<dbReference type="InterPro" id="IPR026022">
    <property type="entry name" value="PhoU_dom"/>
</dbReference>
<dbReference type="SUPFAM" id="SSF109755">
    <property type="entry name" value="PhoU-like"/>
    <property type="match status" value="1"/>
</dbReference>
<dbReference type="Proteomes" id="UP000595448">
    <property type="component" value="Chromosome"/>
</dbReference>
<dbReference type="Gene3D" id="1.20.58.220">
    <property type="entry name" value="Phosphate transport system protein phou homolog 2, domain 2"/>
    <property type="match status" value="1"/>
</dbReference>
<dbReference type="RefSeq" id="WP_201103094.1">
    <property type="nucleotide sequence ID" value="NZ_CP067977.1"/>
</dbReference>
<feature type="region of interest" description="Disordered" evidence="3">
    <location>
        <begin position="220"/>
        <end position="240"/>
    </location>
</feature>
<feature type="domain" description="PhoU" evidence="4">
    <location>
        <begin position="124"/>
        <end position="208"/>
    </location>
</feature>
<comment type="similarity">
    <text evidence="1 2">Belongs to the PhoU family.</text>
</comment>
<dbReference type="PIRSF" id="PIRSF003107">
    <property type="entry name" value="PhoU"/>
    <property type="match status" value="1"/>
</dbReference>
<comment type="subcellular location">
    <subcellularLocation>
        <location evidence="2">Cytoplasm</location>
    </subcellularLocation>
</comment>
<gene>
    <name evidence="5" type="primary">phoU</name>
    <name evidence="5" type="ORF">JIP62_00870</name>
</gene>
<evidence type="ECO:0000256" key="3">
    <source>
        <dbReference type="SAM" id="MobiDB-lite"/>
    </source>
</evidence>
<keyword evidence="2" id="KW-0592">Phosphate transport</keyword>
<evidence type="ECO:0000256" key="2">
    <source>
        <dbReference type="PIRNR" id="PIRNR003107"/>
    </source>
</evidence>
<organism evidence="5 6">
    <name type="scientific">Brevundimonas vitisensis</name>
    <dbReference type="NCBI Taxonomy" id="2800818"/>
    <lineage>
        <taxon>Bacteria</taxon>
        <taxon>Pseudomonadati</taxon>
        <taxon>Pseudomonadota</taxon>
        <taxon>Alphaproteobacteria</taxon>
        <taxon>Caulobacterales</taxon>
        <taxon>Caulobacteraceae</taxon>
        <taxon>Brevundimonas</taxon>
    </lineage>
</organism>
<sequence>MNTHTVKAYGDELNQLTAEVARMGGLAEAQVADAVESVGRRDVALARAVVERDVRLDAMHREIEKKAIRLIALRQPVATDLRKTLSAMKLAVDLERTGDLAKNIAKRALILAESDPMQPLTRSIERMGWLVSTRLRDVLDAYTASELDRAVAVWTSDDEVDEHYNAMFRELLTYMMGDPRTITACTHLLFMAKNLERIGDHATNIAETIHYEITGDEMIGERPRWAPGPDADKPLSAPAA</sequence>
<dbReference type="PANTHER" id="PTHR42930:SF3">
    <property type="entry name" value="PHOSPHATE-SPECIFIC TRANSPORT SYSTEM ACCESSORY PROTEIN PHOU"/>
    <property type="match status" value="1"/>
</dbReference>
<evidence type="ECO:0000259" key="4">
    <source>
        <dbReference type="Pfam" id="PF01895"/>
    </source>
</evidence>
<accession>A0ABX7BNB9</accession>
<keyword evidence="2" id="KW-0813">Transport</keyword>
<protein>
    <recommendedName>
        <fullName evidence="2">Phosphate-specific transport system accessory protein PhoU</fullName>
    </recommendedName>
</protein>
<dbReference type="InterPro" id="IPR028366">
    <property type="entry name" value="PhoU"/>
</dbReference>
<dbReference type="Pfam" id="PF01895">
    <property type="entry name" value="PhoU"/>
    <property type="match status" value="2"/>
</dbReference>
<keyword evidence="6" id="KW-1185">Reference proteome</keyword>
<name>A0ABX7BNB9_9CAUL</name>
<evidence type="ECO:0000313" key="5">
    <source>
        <dbReference type="EMBL" id="QQQ18737.1"/>
    </source>
</evidence>
<evidence type="ECO:0000313" key="6">
    <source>
        <dbReference type="Proteomes" id="UP000595448"/>
    </source>
</evidence>